<feature type="chain" id="PRO_5029624446" description="Peptidyl-prolyl cis-trans isomerase" evidence="7">
    <location>
        <begin position="22"/>
        <end position="167"/>
    </location>
</feature>
<proteinExistence type="inferred from homology"/>
<dbReference type="Gene3D" id="3.10.50.40">
    <property type="match status" value="1"/>
</dbReference>
<dbReference type="PANTHER" id="PTHR43811">
    <property type="entry name" value="FKBP-TYPE PEPTIDYL-PROLYL CIS-TRANS ISOMERASE FKPA"/>
    <property type="match status" value="1"/>
</dbReference>
<keyword evidence="3 5" id="KW-0697">Rotamase</keyword>
<comment type="similarity">
    <text evidence="2 6">Belongs to the FKBP-type PPIase family.</text>
</comment>
<evidence type="ECO:0000313" key="10">
    <source>
        <dbReference type="Proteomes" id="UP000461730"/>
    </source>
</evidence>
<evidence type="ECO:0000256" key="6">
    <source>
        <dbReference type="RuleBase" id="RU003915"/>
    </source>
</evidence>
<feature type="domain" description="PPIase FKBP-type" evidence="8">
    <location>
        <begin position="80"/>
        <end position="164"/>
    </location>
</feature>
<comment type="catalytic activity">
    <reaction evidence="1 5 6">
        <text>[protein]-peptidylproline (omega=180) = [protein]-peptidylproline (omega=0)</text>
        <dbReference type="Rhea" id="RHEA:16237"/>
        <dbReference type="Rhea" id="RHEA-COMP:10747"/>
        <dbReference type="Rhea" id="RHEA-COMP:10748"/>
        <dbReference type="ChEBI" id="CHEBI:83833"/>
        <dbReference type="ChEBI" id="CHEBI:83834"/>
        <dbReference type="EC" id="5.2.1.8"/>
    </reaction>
</comment>
<dbReference type="GO" id="GO:0003755">
    <property type="term" value="F:peptidyl-prolyl cis-trans isomerase activity"/>
    <property type="evidence" value="ECO:0007669"/>
    <property type="project" value="UniProtKB-UniRule"/>
</dbReference>
<evidence type="ECO:0000259" key="8">
    <source>
        <dbReference type="PROSITE" id="PS50059"/>
    </source>
</evidence>
<dbReference type="InterPro" id="IPR046357">
    <property type="entry name" value="PPIase_dom_sf"/>
</dbReference>
<dbReference type="RefSeq" id="WP_157307894.1">
    <property type="nucleotide sequence ID" value="NZ_WRXN01000009.1"/>
</dbReference>
<accession>A0A7K1U7V6</accession>
<sequence length="167" mass="18692">MKRTSMRYFALLAGILTVLLAACSKNNDDFNVQEQFIKETAAIEAYLKTNNLSAERDTTTGIYYNIQNPGNGKDSITSPYAKVKVLYTGRLLSNGTVFDSTTTEPREFAYDQLISGWQLALLEITKGGKLRMYLPSWYAYGTRSLAGIPANSTLIFDMELLDITYPQ</sequence>
<dbReference type="PROSITE" id="PS51257">
    <property type="entry name" value="PROKAR_LIPOPROTEIN"/>
    <property type="match status" value="1"/>
</dbReference>
<dbReference type="Pfam" id="PF00254">
    <property type="entry name" value="FKBP_C"/>
    <property type="match status" value="1"/>
</dbReference>
<protein>
    <recommendedName>
        <fullName evidence="6">Peptidyl-prolyl cis-trans isomerase</fullName>
        <ecNumber evidence="6">5.2.1.8</ecNumber>
    </recommendedName>
</protein>
<keyword evidence="7" id="KW-0732">Signal</keyword>
<dbReference type="Proteomes" id="UP000461730">
    <property type="component" value="Unassembled WGS sequence"/>
</dbReference>
<dbReference type="EC" id="5.2.1.8" evidence="6"/>
<evidence type="ECO:0000256" key="4">
    <source>
        <dbReference type="ARBA" id="ARBA00023235"/>
    </source>
</evidence>
<evidence type="ECO:0000256" key="2">
    <source>
        <dbReference type="ARBA" id="ARBA00006577"/>
    </source>
</evidence>
<dbReference type="InterPro" id="IPR001179">
    <property type="entry name" value="PPIase_FKBP_dom"/>
</dbReference>
<feature type="signal peptide" evidence="7">
    <location>
        <begin position="1"/>
        <end position="21"/>
    </location>
</feature>
<comment type="caution">
    <text evidence="9">The sequence shown here is derived from an EMBL/GenBank/DDBJ whole genome shotgun (WGS) entry which is preliminary data.</text>
</comment>
<evidence type="ECO:0000256" key="7">
    <source>
        <dbReference type="SAM" id="SignalP"/>
    </source>
</evidence>
<dbReference type="AlphaFoldDB" id="A0A7K1U7V6"/>
<keyword evidence="10" id="KW-1185">Reference proteome</keyword>
<evidence type="ECO:0000256" key="1">
    <source>
        <dbReference type="ARBA" id="ARBA00000971"/>
    </source>
</evidence>
<keyword evidence="4 5" id="KW-0413">Isomerase</keyword>
<evidence type="ECO:0000313" key="9">
    <source>
        <dbReference type="EMBL" id="MVT10447.1"/>
    </source>
</evidence>
<evidence type="ECO:0000256" key="3">
    <source>
        <dbReference type="ARBA" id="ARBA00023110"/>
    </source>
</evidence>
<evidence type="ECO:0000256" key="5">
    <source>
        <dbReference type="PROSITE-ProRule" id="PRU00277"/>
    </source>
</evidence>
<gene>
    <name evidence="9" type="ORF">GO493_19400</name>
</gene>
<organism evidence="9 10">
    <name type="scientific">Chitinophaga tropicalis</name>
    <dbReference type="NCBI Taxonomy" id="2683588"/>
    <lineage>
        <taxon>Bacteria</taxon>
        <taxon>Pseudomonadati</taxon>
        <taxon>Bacteroidota</taxon>
        <taxon>Chitinophagia</taxon>
        <taxon>Chitinophagales</taxon>
        <taxon>Chitinophagaceae</taxon>
        <taxon>Chitinophaga</taxon>
    </lineage>
</organism>
<dbReference type="EMBL" id="WRXN01000009">
    <property type="protein sequence ID" value="MVT10447.1"/>
    <property type="molecule type" value="Genomic_DNA"/>
</dbReference>
<name>A0A7K1U7V6_9BACT</name>
<dbReference type="SUPFAM" id="SSF54534">
    <property type="entry name" value="FKBP-like"/>
    <property type="match status" value="1"/>
</dbReference>
<dbReference type="PROSITE" id="PS50059">
    <property type="entry name" value="FKBP_PPIASE"/>
    <property type="match status" value="1"/>
</dbReference>
<reference evidence="9 10" key="1">
    <citation type="submission" date="2019-12" db="EMBL/GenBank/DDBJ databases">
        <title>Chitinophaga sp. strain ysch24 (GDMCC 1.1355), whole genome shotgun sequence.</title>
        <authorList>
            <person name="Zhang X."/>
        </authorList>
    </citation>
    <scope>NUCLEOTIDE SEQUENCE [LARGE SCALE GENOMIC DNA]</scope>
    <source>
        <strain evidence="10">ysch24</strain>
    </source>
</reference>
<dbReference type="PANTHER" id="PTHR43811:SF19">
    <property type="entry name" value="39 KDA FK506-BINDING NUCLEAR PROTEIN"/>
    <property type="match status" value="1"/>
</dbReference>